<dbReference type="EMBL" id="ML978146">
    <property type="protein sequence ID" value="KAF2092429.1"/>
    <property type="molecule type" value="Genomic_DNA"/>
</dbReference>
<name>A0A9P4I2J0_9PEZI</name>
<keyword evidence="4" id="KW-1185">Reference proteome</keyword>
<proteinExistence type="predicted"/>
<feature type="compositionally biased region" description="Acidic residues" evidence="1">
    <location>
        <begin position="292"/>
        <end position="348"/>
    </location>
</feature>
<dbReference type="AlphaFoldDB" id="A0A9P4I2J0"/>
<protein>
    <recommendedName>
        <fullName evidence="2">DUF7730 domain-containing protein</fullName>
    </recommendedName>
</protein>
<comment type="caution">
    <text evidence="3">The sequence shown here is derived from an EMBL/GenBank/DDBJ whole genome shotgun (WGS) entry which is preliminary data.</text>
</comment>
<dbReference type="PANTHER" id="PTHR42085">
    <property type="entry name" value="F-BOX DOMAIN-CONTAINING PROTEIN"/>
    <property type="match status" value="1"/>
</dbReference>
<gene>
    <name evidence="3" type="ORF">NA57DRAFT_62437</name>
</gene>
<evidence type="ECO:0000313" key="4">
    <source>
        <dbReference type="Proteomes" id="UP000799772"/>
    </source>
</evidence>
<reference evidence="3" key="1">
    <citation type="journal article" date="2020" name="Stud. Mycol.">
        <title>101 Dothideomycetes genomes: a test case for predicting lifestyles and emergence of pathogens.</title>
        <authorList>
            <person name="Haridas S."/>
            <person name="Albert R."/>
            <person name="Binder M."/>
            <person name="Bloem J."/>
            <person name="Labutti K."/>
            <person name="Salamov A."/>
            <person name="Andreopoulos B."/>
            <person name="Baker S."/>
            <person name="Barry K."/>
            <person name="Bills G."/>
            <person name="Bluhm B."/>
            <person name="Cannon C."/>
            <person name="Castanera R."/>
            <person name="Culley D."/>
            <person name="Daum C."/>
            <person name="Ezra D."/>
            <person name="Gonzalez J."/>
            <person name="Henrissat B."/>
            <person name="Kuo A."/>
            <person name="Liang C."/>
            <person name="Lipzen A."/>
            <person name="Lutzoni F."/>
            <person name="Magnuson J."/>
            <person name="Mondo S."/>
            <person name="Nolan M."/>
            <person name="Ohm R."/>
            <person name="Pangilinan J."/>
            <person name="Park H.-J."/>
            <person name="Ramirez L."/>
            <person name="Alfaro M."/>
            <person name="Sun H."/>
            <person name="Tritt A."/>
            <person name="Yoshinaga Y."/>
            <person name="Zwiers L.-H."/>
            <person name="Turgeon B."/>
            <person name="Goodwin S."/>
            <person name="Spatafora J."/>
            <person name="Crous P."/>
            <person name="Grigoriev I."/>
        </authorList>
    </citation>
    <scope>NUCLEOTIDE SEQUENCE</scope>
    <source>
        <strain evidence="3">CBS 133067</strain>
    </source>
</reference>
<dbReference type="Proteomes" id="UP000799772">
    <property type="component" value="Unassembled WGS sequence"/>
</dbReference>
<evidence type="ECO:0000313" key="3">
    <source>
        <dbReference type="EMBL" id="KAF2092429.1"/>
    </source>
</evidence>
<dbReference type="PANTHER" id="PTHR42085:SF2">
    <property type="entry name" value="F-BOX DOMAIN-CONTAINING PROTEIN"/>
    <property type="match status" value="1"/>
</dbReference>
<evidence type="ECO:0000256" key="1">
    <source>
        <dbReference type="SAM" id="MobiDB-lite"/>
    </source>
</evidence>
<accession>A0A9P4I2J0</accession>
<organism evidence="3 4">
    <name type="scientific">Rhizodiscina lignyota</name>
    <dbReference type="NCBI Taxonomy" id="1504668"/>
    <lineage>
        <taxon>Eukaryota</taxon>
        <taxon>Fungi</taxon>
        <taxon>Dikarya</taxon>
        <taxon>Ascomycota</taxon>
        <taxon>Pezizomycotina</taxon>
        <taxon>Dothideomycetes</taxon>
        <taxon>Pleosporomycetidae</taxon>
        <taxon>Aulographales</taxon>
        <taxon>Rhizodiscinaceae</taxon>
        <taxon>Rhizodiscina</taxon>
    </lineage>
</organism>
<feature type="region of interest" description="Disordered" evidence="1">
    <location>
        <begin position="1"/>
        <end position="30"/>
    </location>
</feature>
<sequence length="359" mass="40712">MASAKRQRLHAADDTSTSNSPPGQPPTPTLLGLPAEVRNIIYEYCLVPTDDVFHVLAHDKKLFYIAKGQEFFRLRVRMSSVDSSFEQLVDKENPEPMSTHLALALLRTNKQIHTEVSPLLWENEFALRFESMGYGSEEPKLFGSKFPSDFPLHLIRHLSITIDLSLYPGTFGHSEKFICANWKRLSAISALRRLDVLVVDYLHAYAHRDLEYADLLQAKHEGWAKNRSLMKVLKHVVASISSNVELRFPDHVTFARQILRDSKLEESELPCVRSDILQGMVDDLRSQAGEVADGDDSDTTDDEDETSDFEDEISENCEDELSDGEPYSDEEEQYSDEGELYSGDEEILTDQRPDIVLTG</sequence>
<dbReference type="InterPro" id="IPR056632">
    <property type="entry name" value="DUF7730"/>
</dbReference>
<evidence type="ECO:0000259" key="2">
    <source>
        <dbReference type="Pfam" id="PF24864"/>
    </source>
</evidence>
<dbReference type="InterPro" id="IPR038883">
    <property type="entry name" value="AN11006-like"/>
</dbReference>
<feature type="region of interest" description="Disordered" evidence="1">
    <location>
        <begin position="289"/>
        <end position="359"/>
    </location>
</feature>
<dbReference type="Pfam" id="PF24864">
    <property type="entry name" value="DUF7730"/>
    <property type="match status" value="1"/>
</dbReference>
<feature type="domain" description="DUF7730" evidence="2">
    <location>
        <begin position="31"/>
        <end position="249"/>
    </location>
</feature>